<feature type="domain" description="3-hydroxyisobutyrate dehydrogenase-like NAD-binding" evidence="5">
    <location>
        <begin position="164"/>
        <end position="284"/>
    </location>
</feature>
<keyword evidence="2" id="KW-0520">NAD</keyword>
<dbReference type="GO" id="GO:0008442">
    <property type="term" value="F:3-hydroxyisobutyrate dehydrogenase activity"/>
    <property type="evidence" value="ECO:0007669"/>
    <property type="project" value="UniProtKB-EC"/>
</dbReference>
<dbReference type="EMBL" id="CABFUZ020000162">
    <property type="protein sequence ID" value="VVM07434.1"/>
    <property type="molecule type" value="Genomic_DNA"/>
</dbReference>
<dbReference type="OrthoDB" id="9786703at2"/>
<dbReference type="InterPro" id="IPR029154">
    <property type="entry name" value="HIBADH-like_NADP-bd"/>
</dbReference>
<evidence type="ECO:0000313" key="6">
    <source>
        <dbReference type="EMBL" id="VVM07434.1"/>
    </source>
</evidence>
<dbReference type="InterPro" id="IPR036291">
    <property type="entry name" value="NAD(P)-bd_dom_sf"/>
</dbReference>
<dbReference type="PIRSF" id="PIRSF000103">
    <property type="entry name" value="HIBADH"/>
    <property type="match status" value="1"/>
</dbReference>
<proteinExistence type="predicted"/>
<evidence type="ECO:0000256" key="3">
    <source>
        <dbReference type="PIRSR" id="PIRSR000103-1"/>
    </source>
</evidence>
<reference evidence="6" key="1">
    <citation type="submission" date="2019-09" db="EMBL/GenBank/DDBJ databases">
        <authorList>
            <person name="Cremers G."/>
        </authorList>
    </citation>
    <scope>NUCLEOTIDE SEQUENCE [LARGE SCALE GENOMIC DNA]</scope>
    <source>
        <strain evidence="6">3B</strain>
    </source>
</reference>
<dbReference type="Gene3D" id="1.10.1040.10">
    <property type="entry name" value="N-(1-d-carboxylethyl)-l-norvaline Dehydrogenase, domain 2"/>
    <property type="match status" value="1"/>
</dbReference>
<dbReference type="GO" id="GO:0051287">
    <property type="term" value="F:NAD binding"/>
    <property type="evidence" value="ECO:0007669"/>
    <property type="project" value="InterPro"/>
</dbReference>
<gene>
    <name evidence="6" type="primary">mmsB/HIBADH</name>
    <name evidence="6" type="ORF">MAMC_01593</name>
</gene>
<dbReference type="GO" id="GO:0050661">
    <property type="term" value="F:NADP binding"/>
    <property type="evidence" value="ECO:0007669"/>
    <property type="project" value="InterPro"/>
</dbReference>
<dbReference type="PANTHER" id="PTHR43580:SF9">
    <property type="entry name" value="GLYOXYLATE_SUCCINIC SEMIALDEHYDE REDUCTASE 1"/>
    <property type="match status" value="1"/>
</dbReference>
<dbReference type="PANTHER" id="PTHR43580">
    <property type="entry name" value="OXIDOREDUCTASE GLYR1-RELATED"/>
    <property type="match status" value="1"/>
</dbReference>
<evidence type="ECO:0000259" key="5">
    <source>
        <dbReference type="Pfam" id="PF14833"/>
    </source>
</evidence>
<sequence>MLPTSLALFGTGLLGHGVARRFLASGLSVTVYNRTRAKAEDLGMLGARLSSSAQEAVEASELLILCLSDAAAIRQTVFSHSCLSRLSKRILCQMGTIGPEESQEIARLASAQGARYLEAPLLGNGKDAEEGRAQVMIGADPKDYEPWQELLGLLGRCLWIGPVGKAAALKLALNQLIAAETAAFALSLGFVRRSGVPIESFLQILRESSLYCPTFDKKLARMWQRNFGQPSFSVRLLLKDIDLFLGNAERLGLRSDALEGAREIVREAMESGRADLDYSALIDVIDPLSSLGTKPEDPVLSRA</sequence>
<dbReference type="Pfam" id="PF03446">
    <property type="entry name" value="NAD_binding_2"/>
    <property type="match status" value="1"/>
</dbReference>
<dbReference type="SUPFAM" id="SSF48179">
    <property type="entry name" value="6-phosphogluconate dehydrogenase C-terminal domain-like"/>
    <property type="match status" value="1"/>
</dbReference>
<dbReference type="InterPro" id="IPR051265">
    <property type="entry name" value="HIBADH-related_NP60_sf"/>
</dbReference>
<accession>A0A5E6MEA5</accession>
<organism evidence="6 7">
    <name type="scientific">Methylacidimicrobium cyclopophantes</name>
    <dbReference type="NCBI Taxonomy" id="1041766"/>
    <lineage>
        <taxon>Bacteria</taxon>
        <taxon>Pseudomonadati</taxon>
        <taxon>Verrucomicrobiota</taxon>
        <taxon>Methylacidimicrobium</taxon>
    </lineage>
</organism>
<dbReference type="Gene3D" id="3.40.50.720">
    <property type="entry name" value="NAD(P)-binding Rossmann-like Domain"/>
    <property type="match status" value="1"/>
</dbReference>
<evidence type="ECO:0000313" key="7">
    <source>
        <dbReference type="Proteomes" id="UP000381693"/>
    </source>
</evidence>
<dbReference type="SUPFAM" id="SSF51735">
    <property type="entry name" value="NAD(P)-binding Rossmann-fold domains"/>
    <property type="match status" value="1"/>
</dbReference>
<keyword evidence="1 6" id="KW-0560">Oxidoreductase</keyword>
<evidence type="ECO:0000256" key="2">
    <source>
        <dbReference type="ARBA" id="ARBA00023027"/>
    </source>
</evidence>
<dbReference type="EC" id="1.1.1.31" evidence="6"/>
<evidence type="ECO:0000259" key="4">
    <source>
        <dbReference type="Pfam" id="PF03446"/>
    </source>
</evidence>
<feature type="domain" description="6-phosphogluconate dehydrogenase NADP-binding" evidence="4">
    <location>
        <begin position="6"/>
        <end position="159"/>
    </location>
</feature>
<comment type="caution">
    <text evidence="6">The sequence shown here is derived from an EMBL/GenBank/DDBJ whole genome shotgun (WGS) entry which is preliminary data.</text>
</comment>
<dbReference type="Pfam" id="PF14833">
    <property type="entry name" value="NAD_binding_11"/>
    <property type="match status" value="1"/>
</dbReference>
<dbReference type="InterPro" id="IPR013328">
    <property type="entry name" value="6PGD_dom2"/>
</dbReference>
<evidence type="ECO:0000256" key="1">
    <source>
        <dbReference type="ARBA" id="ARBA00023002"/>
    </source>
</evidence>
<keyword evidence="7" id="KW-1185">Reference proteome</keyword>
<protein>
    <submittedName>
        <fullName evidence="6">3-hydroxyisobutyrate dehydrogenase</fullName>
        <ecNumber evidence="6">1.1.1.31</ecNumber>
    </submittedName>
</protein>
<dbReference type="InterPro" id="IPR006115">
    <property type="entry name" value="6PGDH_NADP-bd"/>
</dbReference>
<dbReference type="InterPro" id="IPR015815">
    <property type="entry name" value="HIBADH-related"/>
</dbReference>
<dbReference type="AlphaFoldDB" id="A0A5E6MEA5"/>
<name>A0A5E6MEA5_9BACT</name>
<dbReference type="RefSeq" id="WP_142525571.1">
    <property type="nucleotide sequence ID" value="NZ_CABFUZ020000162.1"/>
</dbReference>
<dbReference type="Proteomes" id="UP000381693">
    <property type="component" value="Unassembled WGS sequence"/>
</dbReference>
<dbReference type="InterPro" id="IPR008927">
    <property type="entry name" value="6-PGluconate_DH-like_C_sf"/>
</dbReference>
<feature type="active site" evidence="3">
    <location>
        <position position="170"/>
    </location>
</feature>